<dbReference type="Proteomes" id="UP001214854">
    <property type="component" value="Unassembled WGS sequence"/>
</dbReference>
<organism evidence="2 3">
    <name type="scientific">Asticcacaulis aquaticus</name>
    <dbReference type="NCBI Taxonomy" id="2984212"/>
    <lineage>
        <taxon>Bacteria</taxon>
        <taxon>Pseudomonadati</taxon>
        <taxon>Pseudomonadota</taxon>
        <taxon>Alphaproteobacteria</taxon>
        <taxon>Caulobacterales</taxon>
        <taxon>Caulobacteraceae</taxon>
        <taxon>Asticcacaulis</taxon>
    </lineage>
</organism>
<dbReference type="RefSeq" id="WP_272749245.1">
    <property type="nucleotide sequence ID" value="NZ_JAQQKX010000015.1"/>
</dbReference>
<comment type="caution">
    <text evidence="2">The sequence shown here is derived from an EMBL/GenBank/DDBJ whole genome shotgun (WGS) entry which is preliminary data.</text>
</comment>
<accession>A0ABT5HXH4</accession>
<keyword evidence="1" id="KW-1133">Transmembrane helix</keyword>
<evidence type="ECO:0000313" key="2">
    <source>
        <dbReference type="EMBL" id="MDC7684775.1"/>
    </source>
</evidence>
<evidence type="ECO:0000256" key="1">
    <source>
        <dbReference type="SAM" id="Phobius"/>
    </source>
</evidence>
<keyword evidence="1" id="KW-0812">Transmembrane</keyword>
<evidence type="ECO:0000313" key="3">
    <source>
        <dbReference type="Proteomes" id="UP001214854"/>
    </source>
</evidence>
<name>A0ABT5HXH4_9CAUL</name>
<reference evidence="2 3" key="1">
    <citation type="submission" date="2023-01" db="EMBL/GenBank/DDBJ databases">
        <title>Novel species of the genus Asticcacaulis isolated from rivers.</title>
        <authorList>
            <person name="Lu H."/>
        </authorList>
    </citation>
    <scope>NUCLEOTIDE SEQUENCE [LARGE SCALE GENOMIC DNA]</scope>
    <source>
        <strain evidence="2 3">BYS171W</strain>
    </source>
</reference>
<dbReference type="EMBL" id="JAQQKX010000015">
    <property type="protein sequence ID" value="MDC7684775.1"/>
    <property type="molecule type" value="Genomic_DNA"/>
</dbReference>
<gene>
    <name evidence="2" type="ORF">PQU92_15935</name>
</gene>
<protein>
    <submittedName>
        <fullName evidence="2">Uncharacterized protein</fullName>
    </submittedName>
</protein>
<proteinExistence type="predicted"/>
<keyword evidence="1" id="KW-0472">Membrane</keyword>
<sequence length="50" mass="5176">MNSYSSAHTAPGQPIKGARNAAEWSALVLSLLATGGFGVYVVYFLTGMLG</sequence>
<keyword evidence="3" id="KW-1185">Reference proteome</keyword>
<feature type="transmembrane region" description="Helical" evidence="1">
    <location>
        <begin position="24"/>
        <end position="45"/>
    </location>
</feature>